<evidence type="ECO:0000313" key="2">
    <source>
        <dbReference type="EMBL" id="TNV82115.1"/>
    </source>
</evidence>
<dbReference type="PANTHER" id="PTHR23084:SF263">
    <property type="entry name" value="MORN REPEAT-CONTAINING PROTEIN 1"/>
    <property type="match status" value="1"/>
</dbReference>
<evidence type="ECO:0000256" key="1">
    <source>
        <dbReference type="ARBA" id="ARBA00022737"/>
    </source>
</evidence>
<gene>
    <name evidence="2" type="ORF">FGO68_gene15861</name>
</gene>
<dbReference type="InterPro" id="IPR003409">
    <property type="entry name" value="MORN"/>
</dbReference>
<proteinExistence type="predicted"/>
<comment type="caution">
    <text evidence="2">The sequence shown here is derived from an EMBL/GenBank/DDBJ whole genome shotgun (WGS) entry which is preliminary data.</text>
</comment>
<dbReference type="Gene3D" id="2.20.110.10">
    <property type="entry name" value="Histone H3 K4-specific methyltransferase SET7/9 N-terminal domain"/>
    <property type="match status" value="1"/>
</dbReference>
<dbReference type="AlphaFoldDB" id="A0A8J8T550"/>
<dbReference type="PANTHER" id="PTHR23084">
    <property type="entry name" value="PHOSPHATIDYLINOSITOL-4-PHOSPHATE 5-KINASE RELATED"/>
    <property type="match status" value="1"/>
</dbReference>
<dbReference type="OrthoDB" id="285822at2759"/>
<dbReference type="SMART" id="SM00698">
    <property type="entry name" value="MORN"/>
    <property type="match status" value="3"/>
</dbReference>
<protein>
    <submittedName>
        <fullName evidence="2">Uncharacterized protein</fullName>
    </submittedName>
</protein>
<dbReference type="Proteomes" id="UP000785679">
    <property type="component" value="Unassembled WGS sequence"/>
</dbReference>
<evidence type="ECO:0000313" key="3">
    <source>
        <dbReference type="Proteomes" id="UP000785679"/>
    </source>
</evidence>
<keyword evidence="3" id="KW-1185">Reference proteome</keyword>
<dbReference type="EMBL" id="RRYP01005355">
    <property type="protein sequence ID" value="TNV82115.1"/>
    <property type="molecule type" value="Genomic_DNA"/>
</dbReference>
<reference evidence="2" key="1">
    <citation type="submission" date="2019-06" db="EMBL/GenBank/DDBJ databases">
        <authorList>
            <person name="Zheng W."/>
        </authorList>
    </citation>
    <scope>NUCLEOTIDE SEQUENCE</scope>
    <source>
        <strain evidence="2">QDHG01</strain>
    </source>
</reference>
<keyword evidence="1" id="KW-0677">Repeat</keyword>
<accession>A0A8J8T550</accession>
<name>A0A8J8T550_HALGN</name>
<dbReference type="SUPFAM" id="SSF82185">
    <property type="entry name" value="Histone H3 K4-specific methyltransferase SET7/9 N-terminal domain"/>
    <property type="match status" value="1"/>
</dbReference>
<sequence length="216" mass="25052">MNDVKDTTKQVQWQLFEGTIIKDYQGKKSGLDVGVYYGQLLHGMRDGYGILYTTNAENEPLLFECEWRKGLPIKGSYIQIWENQWHKHYGFLDESFTLTSSGKRIDEDGDQYIGMWKNGKRHGKGKLVYTTIGSYEGEWEFGYYHGYGRRTQQNGEYQDGSWNRSKGAEGMHSFYNKDGTEKQKIDYQKQSLFGPVPGYNGMNINRSSTSAVFYKR</sequence>
<organism evidence="2 3">
    <name type="scientific">Halteria grandinella</name>
    <dbReference type="NCBI Taxonomy" id="5974"/>
    <lineage>
        <taxon>Eukaryota</taxon>
        <taxon>Sar</taxon>
        <taxon>Alveolata</taxon>
        <taxon>Ciliophora</taxon>
        <taxon>Intramacronucleata</taxon>
        <taxon>Spirotrichea</taxon>
        <taxon>Stichotrichia</taxon>
        <taxon>Sporadotrichida</taxon>
        <taxon>Halteriidae</taxon>
        <taxon>Halteria</taxon>
    </lineage>
</organism>
<dbReference type="Pfam" id="PF02493">
    <property type="entry name" value="MORN"/>
    <property type="match status" value="3"/>
</dbReference>